<dbReference type="RefSeq" id="WP_270917857.1">
    <property type="nucleotide sequence ID" value="NZ_CP127247.1"/>
</dbReference>
<comment type="subcellular location">
    <subcellularLocation>
        <location evidence="1">Cell membrane</location>
    </subcellularLocation>
</comment>
<keyword evidence="5" id="KW-0472">Membrane</keyword>
<dbReference type="Gene3D" id="3.90.550.10">
    <property type="entry name" value="Spore Coat Polysaccharide Biosynthesis Protein SpsA, Chain A"/>
    <property type="match status" value="1"/>
</dbReference>
<evidence type="ECO:0000256" key="3">
    <source>
        <dbReference type="ARBA" id="ARBA00022676"/>
    </source>
</evidence>
<dbReference type="GO" id="GO:0016757">
    <property type="term" value="F:glycosyltransferase activity"/>
    <property type="evidence" value="ECO:0007669"/>
    <property type="project" value="UniProtKB-KW"/>
</dbReference>
<dbReference type="AlphaFoldDB" id="A0A9Y2KUT6"/>
<sequence>MPAEISLVIPTLNAAEDLPGCLESLMEGLAAGLIRELLITDGGSLDATGQIAEAAGARLHHGPASRGGQLQRGCAAAKGNWLLVLHADTQLEQGWSQVVSRHLQDGGGRPAYFRLRFRASGVMPGLVAGWANWRSRLFGLPYGDQALLIRRGDYEAAGGYRDQPLMEDVALVRCLSALVELPACALTSAARYQQQGWLRRGTRNLLLQLRYALGALPEVLARSYDK</sequence>
<feature type="domain" description="Glycosyltransferase 2-like" evidence="6">
    <location>
        <begin position="6"/>
        <end position="106"/>
    </location>
</feature>
<evidence type="ECO:0000313" key="8">
    <source>
        <dbReference type="Proteomes" id="UP001238334"/>
    </source>
</evidence>
<proteinExistence type="predicted"/>
<evidence type="ECO:0000259" key="6">
    <source>
        <dbReference type="Pfam" id="PF00535"/>
    </source>
</evidence>
<dbReference type="InterPro" id="IPR001173">
    <property type="entry name" value="Glyco_trans_2-like"/>
</dbReference>
<accession>A0A9Y2KUT6</accession>
<dbReference type="GO" id="GO:0005886">
    <property type="term" value="C:plasma membrane"/>
    <property type="evidence" value="ECO:0007669"/>
    <property type="project" value="UniProtKB-SubCell"/>
</dbReference>
<keyword evidence="8" id="KW-1185">Reference proteome</keyword>
<dbReference type="InterPro" id="IPR026461">
    <property type="entry name" value="Trfase_2_rSAM/seldom_assoc"/>
</dbReference>
<dbReference type="CDD" id="cd02522">
    <property type="entry name" value="GT_2_like_a"/>
    <property type="match status" value="1"/>
</dbReference>
<keyword evidence="3" id="KW-0328">Glycosyltransferase</keyword>
<protein>
    <submittedName>
        <fullName evidence="7">TIGR04283 family arsenosugar biosynthesis glycosyltransferase</fullName>
    </submittedName>
</protein>
<dbReference type="KEGG" id="ppso:QPJ95_12815"/>
<dbReference type="SUPFAM" id="SSF53448">
    <property type="entry name" value="Nucleotide-diphospho-sugar transferases"/>
    <property type="match status" value="1"/>
</dbReference>
<evidence type="ECO:0000313" key="7">
    <source>
        <dbReference type="EMBL" id="WIY23540.1"/>
    </source>
</evidence>
<organism evidence="7 8">
    <name type="scientific">Parasedimentitalea psychrophila</name>
    <dbReference type="NCBI Taxonomy" id="2997337"/>
    <lineage>
        <taxon>Bacteria</taxon>
        <taxon>Pseudomonadati</taxon>
        <taxon>Pseudomonadota</taxon>
        <taxon>Alphaproteobacteria</taxon>
        <taxon>Rhodobacterales</taxon>
        <taxon>Paracoccaceae</taxon>
        <taxon>Parasedimentitalea</taxon>
    </lineage>
</organism>
<dbReference type="Proteomes" id="UP001238334">
    <property type="component" value="Chromosome"/>
</dbReference>
<dbReference type="Pfam" id="PF00535">
    <property type="entry name" value="Glycos_transf_2"/>
    <property type="match status" value="1"/>
</dbReference>
<evidence type="ECO:0000256" key="2">
    <source>
        <dbReference type="ARBA" id="ARBA00022475"/>
    </source>
</evidence>
<evidence type="ECO:0000256" key="1">
    <source>
        <dbReference type="ARBA" id="ARBA00004236"/>
    </source>
</evidence>
<evidence type="ECO:0000256" key="4">
    <source>
        <dbReference type="ARBA" id="ARBA00022679"/>
    </source>
</evidence>
<dbReference type="NCBIfam" id="TIGR04283">
    <property type="entry name" value="glyco_like_mftF"/>
    <property type="match status" value="1"/>
</dbReference>
<dbReference type="PANTHER" id="PTHR43646">
    <property type="entry name" value="GLYCOSYLTRANSFERASE"/>
    <property type="match status" value="1"/>
</dbReference>
<gene>
    <name evidence="7" type="ORF">QPJ95_12815</name>
</gene>
<dbReference type="EMBL" id="CP127247">
    <property type="protein sequence ID" value="WIY23540.1"/>
    <property type="molecule type" value="Genomic_DNA"/>
</dbReference>
<dbReference type="PANTHER" id="PTHR43646:SF2">
    <property type="entry name" value="GLYCOSYLTRANSFERASE 2-LIKE DOMAIN-CONTAINING PROTEIN"/>
    <property type="match status" value="1"/>
</dbReference>
<name>A0A9Y2KUT6_9RHOB</name>
<reference evidence="7 8" key="1">
    <citation type="submission" date="2023-06" db="EMBL/GenBank/DDBJ databases">
        <title>Parasedimentitalea psychrophila sp. nov., a psychrophilic bacterium isolated from deep-sea sediment.</title>
        <authorList>
            <person name="Li A."/>
        </authorList>
    </citation>
    <scope>NUCLEOTIDE SEQUENCE [LARGE SCALE GENOMIC DNA]</scope>
    <source>
        <strain evidence="7 8">QS115</strain>
    </source>
</reference>
<keyword evidence="4" id="KW-0808">Transferase</keyword>
<dbReference type="InterPro" id="IPR029044">
    <property type="entry name" value="Nucleotide-diphossugar_trans"/>
</dbReference>
<evidence type="ECO:0000256" key="5">
    <source>
        <dbReference type="ARBA" id="ARBA00023136"/>
    </source>
</evidence>
<keyword evidence="2" id="KW-1003">Cell membrane</keyword>